<dbReference type="AlphaFoldDB" id="A0AAD2DMM3"/>
<sequence>MTCCRNTGEFGYWQLRHFVLTSLALALEAFHTMVMIFTDCEPPWQCSTAGCSSESKSVCQLETCSWEWIGGARSSTVAEFGLICGQKYKIGLVQSLFFGGCMTGQF</sequence>
<name>A0AAD2DMM3_9LAMI</name>
<evidence type="ECO:0000313" key="2">
    <source>
        <dbReference type="Proteomes" id="UP000834106"/>
    </source>
</evidence>
<dbReference type="EMBL" id="OU503037">
    <property type="protein sequence ID" value="CAI9756926.1"/>
    <property type="molecule type" value="Genomic_DNA"/>
</dbReference>
<proteinExistence type="predicted"/>
<gene>
    <name evidence="1" type="ORF">FPE_LOCUS4356</name>
</gene>
<accession>A0AAD2DMM3</accession>
<evidence type="ECO:0000313" key="1">
    <source>
        <dbReference type="EMBL" id="CAI9756926.1"/>
    </source>
</evidence>
<organism evidence="1 2">
    <name type="scientific">Fraxinus pennsylvanica</name>
    <dbReference type="NCBI Taxonomy" id="56036"/>
    <lineage>
        <taxon>Eukaryota</taxon>
        <taxon>Viridiplantae</taxon>
        <taxon>Streptophyta</taxon>
        <taxon>Embryophyta</taxon>
        <taxon>Tracheophyta</taxon>
        <taxon>Spermatophyta</taxon>
        <taxon>Magnoliopsida</taxon>
        <taxon>eudicotyledons</taxon>
        <taxon>Gunneridae</taxon>
        <taxon>Pentapetalae</taxon>
        <taxon>asterids</taxon>
        <taxon>lamiids</taxon>
        <taxon>Lamiales</taxon>
        <taxon>Oleaceae</taxon>
        <taxon>Oleeae</taxon>
        <taxon>Fraxinus</taxon>
    </lineage>
</organism>
<protein>
    <submittedName>
        <fullName evidence="1">Uncharacterized protein</fullName>
    </submittedName>
</protein>
<reference evidence="1" key="1">
    <citation type="submission" date="2023-05" db="EMBL/GenBank/DDBJ databases">
        <authorList>
            <person name="Huff M."/>
        </authorList>
    </citation>
    <scope>NUCLEOTIDE SEQUENCE</scope>
</reference>
<keyword evidence="2" id="KW-1185">Reference proteome</keyword>
<dbReference type="Proteomes" id="UP000834106">
    <property type="component" value="Chromosome 2"/>
</dbReference>